<evidence type="ECO:0000313" key="3">
    <source>
        <dbReference type="EMBL" id="KAK7722071.1"/>
    </source>
</evidence>
<keyword evidence="4" id="KW-1185">Reference proteome</keyword>
<dbReference type="PANTHER" id="PTHR23509:SF6">
    <property type="entry name" value="PHOSPHOLIPASE C1020.13C-RELATED"/>
    <property type="match status" value="1"/>
</dbReference>
<feature type="region of interest" description="Disordered" evidence="1">
    <location>
        <begin position="486"/>
        <end position="506"/>
    </location>
</feature>
<evidence type="ECO:0000256" key="1">
    <source>
        <dbReference type="SAM" id="MobiDB-lite"/>
    </source>
</evidence>
<dbReference type="InterPro" id="IPR058055">
    <property type="entry name" value="PA-PLA1"/>
</dbReference>
<organism evidence="3 4">
    <name type="scientific">Diaporthe eres</name>
    <name type="common">Phomopsis oblonga</name>
    <dbReference type="NCBI Taxonomy" id="83184"/>
    <lineage>
        <taxon>Eukaryota</taxon>
        <taxon>Fungi</taxon>
        <taxon>Dikarya</taxon>
        <taxon>Ascomycota</taxon>
        <taxon>Pezizomycotina</taxon>
        <taxon>Sordariomycetes</taxon>
        <taxon>Sordariomycetidae</taxon>
        <taxon>Diaporthales</taxon>
        <taxon>Diaporthaceae</taxon>
        <taxon>Diaporthe</taxon>
        <taxon>Diaporthe eres species complex</taxon>
    </lineage>
</organism>
<dbReference type="SMART" id="SM01127">
    <property type="entry name" value="DDHD"/>
    <property type="match status" value="1"/>
</dbReference>
<accession>A0ABR1P047</accession>
<feature type="compositionally biased region" description="Polar residues" evidence="1">
    <location>
        <begin position="496"/>
        <end position="506"/>
    </location>
</feature>
<gene>
    <name evidence="3" type="ORF">SLS63_009213</name>
</gene>
<dbReference type="EMBL" id="JAKNSF020000066">
    <property type="protein sequence ID" value="KAK7722071.1"/>
    <property type="molecule type" value="Genomic_DNA"/>
</dbReference>
<dbReference type="Pfam" id="PF02862">
    <property type="entry name" value="DDHD"/>
    <property type="match status" value="2"/>
</dbReference>
<protein>
    <recommendedName>
        <fullName evidence="2">DDHD domain-containing protein</fullName>
    </recommendedName>
</protein>
<dbReference type="InterPro" id="IPR004177">
    <property type="entry name" value="DDHD_dom"/>
</dbReference>
<feature type="domain" description="DDHD" evidence="2">
    <location>
        <begin position="780"/>
        <end position="981"/>
    </location>
</feature>
<feature type="region of interest" description="Disordered" evidence="1">
    <location>
        <begin position="289"/>
        <end position="340"/>
    </location>
</feature>
<name>A0ABR1P047_DIAER</name>
<reference evidence="3 4" key="1">
    <citation type="submission" date="2024-02" db="EMBL/GenBank/DDBJ databases">
        <title>De novo assembly and annotation of 12 fungi associated with fruit tree decline syndrome in Ontario, Canada.</title>
        <authorList>
            <person name="Sulman M."/>
            <person name="Ellouze W."/>
            <person name="Ilyukhin E."/>
        </authorList>
    </citation>
    <scope>NUCLEOTIDE SEQUENCE [LARGE SCALE GENOMIC DNA]</scope>
    <source>
        <strain evidence="3 4">M169</strain>
    </source>
</reference>
<evidence type="ECO:0000259" key="2">
    <source>
        <dbReference type="PROSITE" id="PS51043"/>
    </source>
</evidence>
<feature type="compositionally biased region" description="Basic and acidic residues" evidence="1">
    <location>
        <begin position="565"/>
        <end position="582"/>
    </location>
</feature>
<feature type="region of interest" description="Disordered" evidence="1">
    <location>
        <begin position="565"/>
        <end position="589"/>
    </location>
</feature>
<sequence>METAHSQDHTYGPNCRLAPVVEPSPEGPLLAGIPPINAQFFYHSLVPIDDPLSTATAATTADGRPVKGVLRPFSHADNNALEAAWLNLADDDHRNNHDASLKNRRPDPALAAKNARKLDAIVDHLTRTHKEKHSRDTRAPPLEPPLEPLAGTDLSVCCQELLINASNRLREVFCEVSREHQPSLSQKHVVARVMSVMEDGRPNPAATAAVPITTPAMPASSPRTDTFVSPALSTSARGRASSLASNPVASRSASIGSAARLAPFGTPPQLEKSPLGPRPAYPQVTDGISGRPFLRVGDPDDEVAPETGQLRDSRPDVPGENPTGEQHFGASKVPSDTVPIPPGGAGISELEPRVVEVPVGLSRLHEVSLPVLQMKPIYWSPVNDIAIVSRSTWFYRDTMVPVEPSIANQLEAGYRELRAFSQEWQEELRCAVEVGPLGEEKVSFPLWPGTTTPVDAKKQDQRESIASDPFCAARCFRGEAAAEGTLEPVKARQDESTGNPAQGRSYQSHHVLYRNERAAFLLKPSLKPSAYYGRRPLQKIMRGLTVGIPVIRGFDRDSWSELHEKKKQARKGEPRKSVETEASRLGNCPGCKAEEDRGKVTDLVLVAHGIGQKFAERVESYHFTHAITAFRRSINIELRNPGVKSVLREAHSGIMVLPVNWRLSHLSFEDGGPMTDADKATSASDNFGLKDIEPNTIPAVRSLISDVMFDIPFYMSHHKPKMISALVTEANRVYRLWCRNNPDFNHKGRVHLIAHSLGSVMPNIPPALDLDAPVPESRFFEFDTTNLFLLGSPAGFFLLLERGSLTPRKGREKPGVEVADTVAKDVVREEGVFGCLAVDNIYNVLAKEDPIAYLLNGTIDPMYAESLRLAHVPSTAISWFSSIRGLVKPVGSPPTSELPPALVKPPTSRLPSQLELEVHDFTREEVAEKKAFLLNDNGQVDYYLRSGTGPLEIQYLNMLSAHTSYWANNDLIRLLCMEIGREPGRENTLPALRAVKLTRRDRLKK</sequence>
<proteinExistence type="predicted"/>
<evidence type="ECO:0000313" key="4">
    <source>
        <dbReference type="Proteomes" id="UP001430848"/>
    </source>
</evidence>
<dbReference type="PROSITE" id="PS51043">
    <property type="entry name" value="DDHD"/>
    <property type="match status" value="1"/>
</dbReference>
<comment type="caution">
    <text evidence="3">The sequence shown here is derived from an EMBL/GenBank/DDBJ whole genome shotgun (WGS) entry which is preliminary data.</text>
</comment>
<dbReference type="Proteomes" id="UP001430848">
    <property type="component" value="Unassembled WGS sequence"/>
</dbReference>
<dbReference type="PANTHER" id="PTHR23509">
    <property type="entry name" value="PA-PL1 PHOSPHOLIPASE FAMILY"/>
    <property type="match status" value="1"/>
</dbReference>